<evidence type="ECO:0000313" key="1">
    <source>
        <dbReference type="EMBL" id="KAJ4486598.1"/>
    </source>
</evidence>
<comment type="caution">
    <text evidence="1">The sequence shown here is derived from an EMBL/GenBank/DDBJ whole genome shotgun (WGS) entry which is preliminary data.</text>
</comment>
<protein>
    <submittedName>
        <fullName evidence="1">Uncharacterized protein</fullName>
    </submittedName>
</protein>
<evidence type="ECO:0000313" key="2">
    <source>
        <dbReference type="Proteomes" id="UP001150238"/>
    </source>
</evidence>
<reference evidence="1" key="1">
    <citation type="submission" date="2022-08" db="EMBL/GenBank/DDBJ databases">
        <authorList>
            <consortium name="DOE Joint Genome Institute"/>
            <person name="Min B."/>
            <person name="Riley R."/>
            <person name="Sierra-Patev S."/>
            <person name="Naranjo-Ortiz M."/>
            <person name="Looney B."/>
            <person name="Konkel Z."/>
            <person name="Slot J.C."/>
            <person name="Sakamoto Y."/>
            <person name="Steenwyk J.L."/>
            <person name="Rokas A."/>
            <person name="Carro J."/>
            <person name="Camarero S."/>
            <person name="Ferreira P."/>
            <person name="Molpeceres G."/>
            <person name="Ruiz-Duenas F.J."/>
            <person name="Serrano A."/>
            <person name="Henrissat B."/>
            <person name="Drula E."/>
            <person name="Hughes K.W."/>
            <person name="Mata J.L."/>
            <person name="Ishikawa N.K."/>
            <person name="Vargas-Isla R."/>
            <person name="Ushijima S."/>
            <person name="Smith C.A."/>
            <person name="Ahrendt S."/>
            <person name="Andreopoulos W."/>
            <person name="He G."/>
            <person name="Labutti K."/>
            <person name="Lipzen A."/>
            <person name="Ng V."/>
            <person name="Sandor L."/>
            <person name="Barry K."/>
            <person name="Martinez A.T."/>
            <person name="Xiao Y."/>
            <person name="Gibbons J.G."/>
            <person name="Terashima K."/>
            <person name="Hibbett D.S."/>
            <person name="Grigoriev I.V."/>
        </authorList>
    </citation>
    <scope>NUCLEOTIDE SEQUENCE</scope>
    <source>
        <strain evidence="1">Sp2 HRB7682 ss15</strain>
    </source>
</reference>
<organism evidence="1 2">
    <name type="scientific">Lentinula lateritia</name>
    <dbReference type="NCBI Taxonomy" id="40482"/>
    <lineage>
        <taxon>Eukaryota</taxon>
        <taxon>Fungi</taxon>
        <taxon>Dikarya</taxon>
        <taxon>Basidiomycota</taxon>
        <taxon>Agaricomycotina</taxon>
        <taxon>Agaricomycetes</taxon>
        <taxon>Agaricomycetidae</taxon>
        <taxon>Agaricales</taxon>
        <taxon>Marasmiineae</taxon>
        <taxon>Omphalotaceae</taxon>
        <taxon>Lentinula</taxon>
    </lineage>
</organism>
<dbReference type="Proteomes" id="UP001150238">
    <property type="component" value="Unassembled WGS sequence"/>
</dbReference>
<dbReference type="EMBL" id="JANVFS010000010">
    <property type="protein sequence ID" value="KAJ4486598.1"/>
    <property type="molecule type" value="Genomic_DNA"/>
</dbReference>
<sequence length="148" mass="17795">MSVTARGLWYNYEYHRGMYTNFLECFKCQPRDPNVAYELHCRFNGNRGLSHKFTLEQESPVVLFEEGDGEMESRVMIYFGGYQFFSFATLIRAVTFLYEFWHSEPIRDHCDGVDFGTRWMRDNLIQEYRWGSDHRDGIEWGWNWLANV</sequence>
<proteinExistence type="predicted"/>
<reference evidence="1" key="2">
    <citation type="journal article" date="2023" name="Proc. Natl. Acad. Sci. U.S.A.">
        <title>A global phylogenomic analysis of the shiitake genus Lentinula.</title>
        <authorList>
            <person name="Sierra-Patev S."/>
            <person name="Min B."/>
            <person name="Naranjo-Ortiz M."/>
            <person name="Looney B."/>
            <person name="Konkel Z."/>
            <person name="Slot J.C."/>
            <person name="Sakamoto Y."/>
            <person name="Steenwyk J.L."/>
            <person name="Rokas A."/>
            <person name="Carro J."/>
            <person name="Camarero S."/>
            <person name="Ferreira P."/>
            <person name="Molpeceres G."/>
            <person name="Ruiz-Duenas F.J."/>
            <person name="Serrano A."/>
            <person name="Henrissat B."/>
            <person name="Drula E."/>
            <person name="Hughes K.W."/>
            <person name="Mata J.L."/>
            <person name="Ishikawa N.K."/>
            <person name="Vargas-Isla R."/>
            <person name="Ushijima S."/>
            <person name="Smith C.A."/>
            <person name="Donoghue J."/>
            <person name="Ahrendt S."/>
            <person name="Andreopoulos W."/>
            <person name="He G."/>
            <person name="LaButti K."/>
            <person name="Lipzen A."/>
            <person name="Ng V."/>
            <person name="Riley R."/>
            <person name="Sandor L."/>
            <person name="Barry K."/>
            <person name="Martinez A.T."/>
            <person name="Xiao Y."/>
            <person name="Gibbons J.G."/>
            <person name="Terashima K."/>
            <person name="Grigoriev I.V."/>
            <person name="Hibbett D."/>
        </authorList>
    </citation>
    <scope>NUCLEOTIDE SEQUENCE</scope>
    <source>
        <strain evidence="1">Sp2 HRB7682 ss15</strain>
    </source>
</reference>
<accession>A0A9W9AP76</accession>
<dbReference type="AlphaFoldDB" id="A0A9W9AP76"/>
<gene>
    <name evidence="1" type="ORF">C8J55DRAFT_487580</name>
</gene>
<name>A0A9W9AP76_9AGAR</name>